<dbReference type="PANTHER" id="PTHR12149">
    <property type="entry name" value="FRUCTOSAMINE 3 KINASE-RELATED PROTEIN"/>
    <property type="match status" value="1"/>
</dbReference>
<reference evidence="2 3" key="1">
    <citation type="submission" date="2019-02" db="EMBL/GenBank/DDBJ databases">
        <title>Genomic Encyclopedia of Type Strains, Phase IV (KMG-IV): sequencing the most valuable type-strain genomes for metagenomic binning, comparative biology and taxonomic classification.</title>
        <authorList>
            <person name="Goeker M."/>
        </authorList>
    </citation>
    <scope>NUCLEOTIDE SEQUENCE [LARGE SCALE GENOMIC DNA]</scope>
    <source>
        <strain evidence="2 3">DSM 45622</strain>
    </source>
</reference>
<dbReference type="AlphaFoldDB" id="A0A4Q7NAZ9"/>
<dbReference type="InterPro" id="IPR011009">
    <property type="entry name" value="Kinase-like_dom_sf"/>
</dbReference>
<dbReference type="PIRSF" id="PIRSF006221">
    <property type="entry name" value="Ketosamine-3-kinase"/>
    <property type="match status" value="1"/>
</dbReference>
<dbReference type="Gene3D" id="3.90.1200.10">
    <property type="match status" value="1"/>
</dbReference>
<dbReference type="PANTHER" id="PTHR12149:SF8">
    <property type="entry name" value="PROTEIN-RIBULOSAMINE 3-KINASE"/>
    <property type="match status" value="1"/>
</dbReference>
<dbReference type="OrthoDB" id="5291879at2"/>
<gene>
    <name evidence="2" type="ORF">EV189_3613</name>
</gene>
<keyword evidence="3" id="KW-1185">Reference proteome</keyword>
<evidence type="ECO:0000256" key="1">
    <source>
        <dbReference type="PIRNR" id="PIRNR006221"/>
    </source>
</evidence>
<dbReference type="Proteomes" id="UP000293638">
    <property type="component" value="Unassembled WGS sequence"/>
</dbReference>
<organism evidence="2 3">
    <name type="scientific">Motilibacter rhizosphaerae</name>
    <dbReference type="NCBI Taxonomy" id="598652"/>
    <lineage>
        <taxon>Bacteria</taxon>
        <taxon>Bacillati</taxon>
        <taxon>Actinomycetota</taxon>
        <taxon>Actinomycetes</taxon>
        <taxon>Motilibacterales</taxon>
        <taxon>Motilibacteraceae</taxon>
        <taxon>Motilibacter</taxon>
    </lineage>
</organism>
<proteinExistence type="inferred from homology"/>
<dbReference type="Gene3D" id="3.30.200.20">
    <property type="entry name" value="Phosphorylase Kinase, domain 1"/>
    <property type="match status" value="1"/>
</dbReference>
<dbReference type="InterPro" id="IPR016477">
    <property type="entry name" value="Fructo-/Ketosamine-3-kinase"/>
</dbReference>
<comment type="caution">
    <text evidence="2">The sequence shown here is derived from an EMBL/GenBank/DDBJ whole genome shotgun (WGS) entry which is preliminary data.</text>
</comment>
<dbReference type="GO" id="GO:0016301">
    <property type="term" value="F:kinase activity"/>
    <property type="evidence" value="ECO:0007669"/>
    <property type="project" value="UniProtKB-UniRule"/>
</dbReference>
<evidence type="ECO:0000313" key="3">
    <source>
        <dbReference type="Proteomes" id="UP000293638"/>
    </source>
</evidence>
<name>A0A4Q7NAZ9_9ACTN</name>
<dbReference type="Pfam" id="PF03881">
    <property type="entry name" value="Fructosamin_kin"/>
    <property type="match status" value="1"/>
</dbReference>
<keyword evidence="1 2" id="KW-0418">Kinase</keyword>
<dbReference type="SUPFAM" id="SSF56112">
    <property type="entry name" value="Protein kinase-like (PK-like)"/>
    <property type="match status" value="1"/>
</dbReference>
<comment type="similarity">
    <text evidence="1">Belongs to the fructosamine kinase family.</text>
</comment>
<dbReference type="RefSeq" id="WP_130494334.1">
    <property type="nucleotide sequence ID" value="NZ_SGXD01000005.1"/>
</dbReference>
<protein>
    <submittedName>
        <fullName evidence="2">Fructosamine-3-kinase</fullName>
    </submittedName>
</protein>
<dbReference type="EMBL" id="SGXD01000005">
    <property type="protein sequence ID" value="RZS80132.1"/>
    <property type="molecule type" value="Genomic_DNA"/>
</dbReference>
<accession>A0A4Q7NAZ9</accession>
<keyword evidence="1" id="KW-0808">Transferase</keyword>
<evidence type="ECO:0000313" key="2">
    <source>
        <dbReference type="EMBL" id="RZS80132.1"/>
    </source>
</evidence>
<sequence>MSTDLLLARLSAAGLSPAAVRTADEGFAAVSGFATLADGREVFAKTLPEPASGLFASEAEGLGALRGAALGTPDVLHVSDELLVLSLLAPRPDTTAFWERLAGDVASLHTSTTHERFGWPHDGWLGAERQDNAWHDDGFAFFAECRVLRWLPEPRVQAKLEPVDQDALERLCAALPQLLPVRPACLTHGDFWMQNILATAAGLPAVIDPAVSYAWADVDLAHLWSTPRPPAAERFFAVYAEITGEQPGWTDRLAYVQLRQHLALMAMFDDDWGSTDAVRDLVRSFRRRP</sequence>